<name>M6BWG3_LEPBO</name>
<gene>
    <name evidence="1" type="ORF">LEP1GSC016_0406</name>
</gene>
<protein>
    <submittedName>
        <fullName evidence="1">Uncharacterized protein</fullName>
    </submittedName>
</protein>
<dbReference type="Proteomes" id="UP000011873">
    <property type="component" value="Unassembled WGS sequence"/>
</dbReference>
<dbReference type="EMBL" id="ANMU01000034">
    <property type="protein sequence ID" value="EMJ83889.1"/>
    <property type="molecule type" value="Genomic_DNA"/>
</dbReference>
<proteinExistence type="predicted"/>
<dbReference type="PATRIC" id="fig|1218567.3.peg.780"/>
<reference evidence="1 2" key="1">
    <citation type="submission" date="2013-01" db="EMBL/GenBank/DDBJ databases">
        <authorList>
            <person name="Harkins D.M."/>
            <person name="Durkin A.S."/>
            <person name="Brinkac L.M."/>
            <person name="Haft D.H."/>
            <person name="Selengut J.D."/>
            <person name="Sanka R."/>
            <person name="DePew J."/>
            <person name="Purushe J."/>
            <person name="Galloway R.L."/>
            <person name="Vinetz J.M."/>
            <person name="Sutton G.G."/>
            <person name="Nierman W.C."/>
            <person name="Fouts D.E."/>
        </authorList>
    </citation>
    <scope>NUCLEOTIDE SEQUENCE [LARGE SCALE GENOMIC DNA]</scope>
    <source>
        <strain evidence="1 2">Sponselee CDC</strain>
    </source>
</reference>
<organism evidence="1 2">
    <name type="scientific">Leptospira borgpetersenii serovar Hardjo-bovis str. Sponselee</name>
    <dbReference type="NCBI Taxonomy" id="1303729"/>
    <lineage>
        <taxon>Bacteria</taxon>
        <taxon>Pseudomonadati</taxon>
        <taxon>Spirochaetota</taxon>
        <taxon>Spirochaetia</taxon>
        <taxon>Leptospirales</taxon>
        <taxon>Leptospiraceae</taxon>
        <taxon>Leptospira</taxon>
    </lineage>
</organism>
<sequence>MGGLVPERRAEVDSVGFANNTIRFESGIEKTNQTTDNCLS</sequence>
<dbReference type="AlphaFoldDB" id="M6BWG3"/>
<evidence type="ECO:0000313" key="1">
    <source>
        <dbReference type="EMBL" id="EMJ83889.1"/>
    </source>
</evidence>
<evidence type="ECO:0000313" key="2">
    <source>
        <dbReference type="Proteomes" id="UP000011873"/>
    </source>
</evidence>
<accession>M6BWG3</accession>
<comment type="caution">
    <text evidence="1">The sequence shown here is derived from an EMBL/GenBank/DDBJ whole genome shotgun (WGS) entry which is preliminary data.</text>
</comment>